<dbReference type="EMBL" id="JAHCVI010000002">
    <property type="protein sequence ID" value="KAG7288730.1"/>
    <property type="molecule type" value="Genomic_DNA"/>
</dbReference>
<evidence type="ECO:0000256" key="1">
    <source>
        <dbReference type="SAM" id="Phobius"/>
    </source>
</evidence>
<dbReference type="Proteomes" id="UP001197093">
    <property type="component" value="Unassembled WGS sequence"/>
</dbReference>
<evidence type="ECO:0000313" key="2">
    <source>
        <dbReference type="EMBL" id="KAG7288730.1"/>
    </source>
</evidence>
<keyword evidence="3" id="KW-1185">Reference proteome</keyword>
<accession>A0AAD4EWP1</accession>
<gene>
    <name evidence="2" type="ORF">NEMBOFW57_005086</name>
</gene>
<dbReference type="AlphaFoldDB" id="A0AAD4EWP1"/>
<feature type="transmembrane region" description="Helical" evidence="1">
    <location>
        <begin position="304"/>
        <end position="325"/>
    </location>
</feature>
<keyword evidence="1" id="KW-0472">Membrane</keyword>
<evidence type="ECO:0000313" key="3">
    <source>
        <dbReference type="Proteomes" id="UP001197093"/>
    </source>
</evidence>
<name>A0AAD4EWP1_9PEZI</name>
<sequence>MQLSEINSSLLPQLGCALWSWKLCSNCLAGISCADATCPAYNTTRLQRFYQFYIAIVSSYEDDAAGPDAIVLRTHEDLFQAILLLRQNPEKTRQEFGELLMRDSRSAGDVFRAITLAAKVLTMIDCSTSYLSTDRLEKGNSRICWKDDSAFGKYLQDLFPTQNHPIFSYPDSEAFADAKGELLGRKLRKHLNLKFRPTHDIRNHLRLNRRSNVLEIYHYTSFIKEQLKAANQDGIALLQSLVTTCSLDPDILRFEFSSIRRHGEENIAYIYLADRLSELHNELQNPRPRGGVWRWLERKSGARYMIMATLIGVVIAIVLGIASLATSVFQAWVAYQAWQHPVAPPSP</sequence>
<proteinExistence type="predicted"/>
<keyword evidence="1" id="KW-1133">Transmembrane helix</keyword>
<organism evidence="2 3">
    <name type="scientific">Staphylotrichum longicolle</name>
    <dbReference type="NCBI Taxonomy" id="669026"/>
    <lineage>
        <taxon>Eukaryota</taxon>
        <taxon>Fungi</taxon>
        <taxon>Dikarya</taxon>
        <taxon>Ascomycota</taxon>
        <taxon>Pezizomycotina</taxon>
        <taxon>Sordariomycetes</taxon>
        <taxon>Sordariomycetidae</taxon>
        <taxon>Sordariales</taxon>
        <taxon>Chaetomiaceae</taxon>
        <taxon>Staphylotrichum</taxon>
    </lineage>
</organism>
<comment type="caution">
    <text evidence="2">The sequence shown here is derived from an EMBL/GenBank/DDBJ whole genome shotgun (WGS) entry which is preliminary data.</text>
</comment>
<protein>
    <submittedName>
        <fullName evidence="2">Uncharacterized protein</fullName>
    </submittedName>
</protein>
<reference evidence="2" key="1">
    <citation type="submission" date="2023-02" db="EMBL/GenBank/DDBJ databases">
        <authorList>
            <person name="Palmer J.M."/>
        </authorList>
    </citation>
    <scope>NUCLEOTIDE SEQUENCE</scope>
    <source>
        <strain evidence="2">FW57</strain>
    </source>
</reference>
<keyword evidence="1" id="KW-0812">Transmembrane</keyword>